<protein>
    <submittedName>
        <fullName evidence="1">30512_t:CDS:1</fullName>
    </submittedName>
</protein>
<comment type="caution">
    <text evidence="1">The sequence shown here is derived from an EMBL/GenBank/DDBJ whole genome shotgun (WGS) entry which is preliminary data.</text>
</comment>
<feature type="non-terminal residue" evidence="1">
    <location>
        <position position="130"/>
    </location>
</feature>
<accession>A0ACA9RL89</accession>
<reference evidence="1" key="1">
    <citation type="submission" date="2021-06" db="EMBL/GenBank/DDBJ databases">
        <authorList>
            <person name="Kallberg Y."/>
            <person name="Tangrot J."/>
            <person name="Rosling A."/>
        </authorList>
    </citation>
    <scope>NUCLEOTIDE SEQUENCE</scope>
    <source>
        <strain evidence="1">MA461A</strain>
    </source>
</reference>
<organism evidence="1 2">
    <name type="scientific">Racocetra persica</name>
    <dbReference type="NCBI Taxonomy" id="160502"/>
    <lineage>
        <taxon>Eukaryota</taxon>
        <taxon>Fungi</taxon>
        <taxon>Fungi incertae sedis</taxon>
        <taxon>Mucoromycota</taxon>
        <taxon>Glomeromycotina</taxon>
        <taxon>Glomeromycetes</taxon>
        <taxon>Diversisporales</taxon>
        <taxon>Gigasporaceae</taxon>
        <taxon>Racocetra</taxon>
    </lineage>
</organism>
<gene>
    <name evidence="1" type="ORF">RPERSI_LOCUS20436</name>
</gene>
<dbReference type="EMBL" id="CAJVQC010057764">
    <property type="protein sequence ID" value="CAG8797942.1"/>
    <property type="molecule type" value="Genomic_DNA"/>
</dbReference>
<sequence>MVIRKLRSAAKNVTVSDSTSTSQLSSHPTLINKTVVSSVVKRVVWYPVVPLVALFFSSFVETYVYIHRVVSYPLLLLCFIGLSIQGLVNALVFSQDIAVIRAFQVVKLHWWINSVNSYELHYPHRSHNKS</sequence>
<evidence type="ECO:0000313" key="1">
    <source>
        <dbReference type="EMBL" id="CAG8797942.1"/>
    </source>
</evidence>
<proteinExistence type="predicted"/>
<evidence type="ECO:0000313" key="2">
    <source>
        <dbReference type="Proteomes" id="UP000789920"/>
    </source>
</evidence>
<dbReference type="Proteomes" id="UP000789920">
    <property type="component" value="Unassembled WGS sequence"/>
</dbReference>
<name>A0ACA9RL89_9GLOM</name>
<keyword evidence="2" id="KW-1185">Reference proteome</keyword>